<dbReference type="Proteomes" id="UP000289703">
    <property type="component" value="Unassembled WGS sequence"/>
</dbReference>
<name>A0A4Q1JMY6_9BACT</name>
<dbReference type="GO" id="GO:0003677">
    <property type="term" value="F:DNA binding"/>
    <property type="evidence" value="ECO:0007669"/>
    <property type="project" value="InterPro"/>
</dbReference>
<dbReference type="InterPro" id="IPR005144">
    <property type="entry name" value="ATP-cone_dom"/>
</dbReference>
<dbReference type="AlphaFoldDB" id="A0A4Q1JMY6"/>
<keyword evidence="1 3" id="KW-0547">Nucleotide-binding</keyword>
<dbReference type="SUPFAM" id="SSF52980">
    <property type="entry name" value="Restriction endonuclease-like"/>
    <property type="match status" value="1"/>
</dbReference>
<dbReference type="PROSITE" id="PS51161">
    <property type="entry name" value="ATP_CONE"/>
    <property type="match status" value="1"/>
</dbReference>
<dbReference type="OrthoDB" id="320396at2"/>
<dbReference type="RefSeq" id="WP_129253805.1">
    <property type="nucleotide sequence ID" value="NZ_SAXA01000004.1"/>
</dbReference>
<protein>
    <submittedName>
        <fullName evidence="5">ATP-binding protein</fullName>
    </submittedName>
</protein>
<reference evidence="5 6" key="1">
    <citation type="submission" date="2019-01" db="EMBL/GenBank/DDBJ databases">
        <title>Ancylomarina salipaludis sp. nov., isolated from a salt marsh.</title>
        <authorList>
            <person name="Yoon J.-H."/>
        </authorList>
    </citation>
    <scope>NUCLEOTIDE SEQUENCE [LARGE SCALE GENOMIC DNA]</scope>
    <source>
        <strain evidence="5 6">SHSM-M15</strain>
    </source>
</reference>
<dbReference type="GO" id="GO:0005524">
    <property type="term" value="F:ATP binding"/>
    <property type="evidence" value="ECO:0007669"/>
    <property type="project" value="UniProtKB-UniRule"/>
</dbReference>
<dbReference type="GO" id="GO:0009307">
    <property type="term" value="P:DNA restriction-modification system"/>
    <property type="evidence" value="ECO:0007669"/>
    <property type="project" value="InterPro"/>
</dbReference>
<keyword evidence="6" id="KW-1185">Reference proteome</keyword>
<evidence type="ECO:0000256" key="1">
    <source>
        <dbReference type="ARBA" id="ARBA00022741"/>
    </source>
</evidence>
<feature type="domain" description="ATP-cone" evidence="4">
    <location>
        <begin position="11"/>
        <end position="96"/>
    </location>
</feature>
<evidence type="ECO:0000259" key="4">
    <source>
        <dbReference type="PROSITE" id="PS51161"/>
    </source>
</evidence>
<dbReference type="GO" id="GO:0004519">
    <property type="term" value="F:endonuclease activity"/>
    <property type="evidence" value="ECO:0007669"/>
    <property type="project" value="InterPro"/>
</dbReference>
<accession>A0A4Q1JMY6</accession>
<proteinExistence type="predicted"/>
<comment type="caution">
    <text evidence="5">The sequence shown here is derived from an EMBL/GenBank/DDBJ whole genome shotgun (WGS) entry which is preliminary data.</text>
</comment>
<evidence type="ECO:0000313" key="6">
    <source>
        <dbReference type="Proteomes" id="UP000289703"/>
    </source>
</evidence>
<evidence type="ECO:0000313" key="5">
    <source>
        <dbReference type="EMBL" id="RXQ95912.1"/>
    </source>
</evidence>
<organism evidence="5 6">
    <name type="scientific">Ancylomarina salipaludis</name>
    <dbReference type="NCBI Taxonomy" id="2501299"/>
    <lineage>
        <taxon>Bacteria</taxon>
        <taxon>Pseudomonadati</taxon>
        <taxon>Bacteroidota</taxon>
        <taxon>Bacteroidia</taxon>
        <taxon>Marinilabiliales</taxon>
        <taxon>Marinifilaceae</taxon>
        <taxon>Ancylomarina</taxon>
    </lineage>
</organism>
<dbReference type="Pfam" id="PF04471">
    <property type="entry name" value="Mrr_cat"/>
    <property type="match status" value="1"/>
</dbReference>
<dbReference type="EMBL" id="SAXA01000004">
    <property type="protein sequence ID" value="RXQ95912.1"/>
    <property type="molecule type" value="Genomic_DNA"/>
</dbReference>
<gene>
    <name evidence="5" type="ORF">EO244_06310</name>
</gene>
<dbReference type="InterPro" id="IPR007560">
    <property type="entry name" value="Restrct_endonuc_IV_Mrr"/>
</dbReference>
<sequence length="284" mass="32649">MSQTDPNNKPILIRKASGDLEPFALDKLKRSLHNAGADNDSVLMIIADIEAWIYSGVTTKQIYSRAFKILRREKAHTAMRYRLKEAIFSLGPTGYPFEQFIGQLFEKQGYATEVGVVVDGYSVTHEMDVIATKNQIQYLVECKYHKDQGKQVSVQVPLYVRSRVNDIVRKREKMEEYRALSFEGWVVTNTRFSPDSIQYGEVNGLHLLAWDYPQNKGLKYLVEELKLYPITILHKLTKKDKDLLMSLGTVTCMQVLNNLDLLNPLQLNKKKQMALVEELKSICR</sequence>
<keyword evidence="2 3" id="KW-0067">ATP-binding</keyword>
<dbReference type="InterPro" id="IPR011335">
    <property type="entry name" value="Restrct_endonuc-II-like"/>
</dbReference>
<evidence type="ECO:0000256" key="3">
    <source>
        <dbReference type="PROSITE-ProRule" id="PRU00492"/>
    </source>
</evidence>
<dbReference type="InterPro" id="IPR011856">
    <property type="entry name" value="tRNA_endonuc-like_dom_sf"/>
</dbReference>
<evidence type="ECO:0000256" key="2">
    <source>
        <dbReference type="ARBA" id="ARBA00022840"/>
    </source>
</evidence>
<dbReference type="Gene3D" id="3.40.1350.10">
    <property type="match status" value="1"/>
</dbReference>